<evidence type="ECO:0000313" key="2">
    <source>
        <dbReference type="Proteomes" id="UP000492821"/>
    </source>
</evidence>
<feature type="chain" id="PRO_5028805278" evidence="1">
    <location>
        <begin position="17"/>
        <end position="232"/>
    </location>
</feature>
<keyword evidence="2" id="KW-1185">Reference proteome</keyword>
<reference evidence="2" key="1">
    <citation type="journal article" date="2013" name="Genetics">
        <title>The draft genome and transcriptome of Panagrellus redivivus are shaped by the harsh demands of a free-living lifestyle.</title>
        <authorList>
            <person name="Srinivasan J."/>
            <person name="Dillman A.R."/>
            <person name="Macchietto M.G."/>
            <person name="Heikkinen L."/>
            <person name="Lakso M."/>
            <person name="Fracchia K.M."/>
            <person name="Antoshechkin I."/>
            <person name="Mortazavi A."/>
            <person name="Wong G."/>
            <person name="Sternberg P.W."/>
        </authorList>
    </citation>
    <scope>NUCLEOTIDE SEQUENCE [LARGE SCALE GENOMIC DNA]</scope>
    <source>
        <strain evidence="2">MT8872</strain>
    </source>
</reference>
<dbReference type="WBParaSite" id="Pan_g22666.t1">
    <property type="protein sequence ID" value="Pan_g22666.t1"/>
    <property type="gene ID" value="Pan_g22666"/>
</dbReference>
<name>A0A7E4VMC9_PANRE</name>
<organism evidence="2 3">
    <name type="scientific">Panagrellus redivivus</name>
    <name type="common">Microworm</name>
    <dbReference type="NCBI Taxonomy" id="6233"/>
    <lineage>
        <taxon>Eukaryota</taxon>
        <taxon>Metazoa</taxon>
        <taxon>Ecdysozoa</taxon>
        <taxon>Nematoda</taxon>
        <taxon>Chromadorea</taxon>
        <taxon>Rhabditida</taxon>
        <taxon>Tylenchina</taxon>
        <taxon>Panagrolaimomorpha</taxon>
        <taxon>Panagrolaimoidea</taxon>
        <taxon>Panagrolaimidae</taxon>
        <taxon>Panagrellus</taxon>
    </lineage>
</organism>
<feature type="signal peptide" evidence="1">
    <location>
        <begin position="1"/>
        <end position="16"/>
    </location>
</feature>
<dbReference type="PANTHER" id="PTHR34311">
    <property type="entry name" value="PROTEIN CBG21698-RELATED"/>
    <property type="match status" value="1"/>
</dbReference>
<evidence type="ECO:0000313" key="3">
    <source>
        <dbReference type="WBParaSite" id="Pan_g22666.t1"/>
    </source>
</evidence>
<protein>
    <submittedName>
        <fullName evidence="3">Secreted protein</fullName>
    </submittedName>
</protein>
<dbReference type="AlphaFoldDB" id="A0A7E4VMC9"/>
<sequence length="232" mass="26583">MRQLLLGFLFLVAVSANVPNGYFDNLVDVAPEEVLPKLVTSNSAFGLCPSETYIDYYNEKWETSLGLDSSLTWRNASILWEKVRTMINEGNIGNFQKLCHSRDRFYYNMGQILYYQCVNLFSLLQWTDDIREAAAYVRMWQHLDFMCNVGFEQLLIPGDLKCVETASTNLTCVHEFEHNTNWSNVCPLVDTFMNCQKNLIDTACGVPNGYYACEGIRLGYGSYCTNLRCNVQ</sequence>
<dbReference type="Proteomes" id="UP000492821">
    <property type="component" value="Unassembled WGS sequence"/>
</dbReference>
<evidence type="ECO:0000256" key="1">
    <source>
        <dbReference type="SAM" id="SignalP"/>
    </source>
</evidence>
<keyword evidence="1" id="KW-0732">Signal</keyword>
<accession>A0A7E4VMC9</accession>
<proteinExistence type="predicted"/>
<reference evidence="3" key="2">
    <citation type="submission" date="2020-10" db="UniProtKB">
        <authorList>
            <consortium name="WormBaseParasite"/>
        </authorList>
    </citation>
    <scope>IDENTIFICATION</scope>
</reference>